<gene>
    <name evidence="1" type="ORF">M438DRAFT_158324</name>
</gene>
<keyword evidence="2" id="KW-1185">Reference proteome</keyword>
<dbReference type="HOGENOM" id="CLU_1677505_0_0_1"/>
<dbReference type="AlphaFoldDB" id="A0A074XMY9"/>
<protein>
    <submittedName>
        <fullName evidence="1">Uncharacterized protein</fullName>
    </submittedName>
</protein>
<name>A0A074XMY9_AURPU</name>
<evidence type="ECO:0000313" key="2">
    <source>
        <dbReference type="Proteomes" id="UP000030706"/>
    </source>
</evidence>
<dbReference type="Proteomes" id="UP000030706">
    <property type="component" value="Unassembled WGS sequence"/>
</dbReference>
<dbReference type="GeneID" id="40741331"/>
<dbReference type="EMBL" id="KL584977">
    <property type="protein sequence ID" value="KEQ86873.1"/>
    <property type="molecule type" value="Genomic_DNA"/>
</dbReference>
<organism evidence="1 2">
    <name type="scientific">Aureobasidium pullulans EXF-150</name>
    <dbReference type="NCBI Taxonomy" id="1043002"/>
    <lineage>
        <taxon>Eukaryota</taxon>
        <taxon>Fungi</taxon>
        <taxon>Dikarya</taxon>
        <taxon>Ascomycota</taxon>
        <taxon>Pezizomycotina</taxon>
        <taxon>Dothideomycetes</taxon>
        <taxon>Dothideomycetidae</taxon>
        <taxon>Dothideales</taxon>
        <taxon>Saccotheciaceae</taxon>
        <taxon>Aureobasidium</taxon>
    </lineage>
</organism>
<sequence length="157" mass="17475">MPTGIGEAFLNFTLISGRPGLLDTSGQKSWSSDRVLVKARAQTHHQNSHLHVIFRVLLQKIGGGRTASLGMAFRDAILNSRPLDFETLLGGLRALPNRMLEFARLRQSFTITETCEIATTRPTDTQGRGMLLLKKSRTAKREMSAEFSMCELTSRVK</sequence>
<evidence type="ECO:0000313" key="1">
    <source>
        <dbReference type="EMBL" id="KEQ86873.1"/>
    </source>
</evidence>
<dbReference type="RefSeq" id="XP_029763060.1">
    <property type="nucleotide sequence ID" value="XM_029899025.1"/>
</dbReference>
<accession>A0A074XMY9</accession>
<proteinExistence type="predicted"/>
<reference evidence="1 2" key="1">
    <citation type="journal article" date="2014" name="BMC Genomics">
        <title>Genome sequencing of four Aureobasidium pullulans varieties: biotechnological potential, stress tolerance, and description of new species.</title>
        <authorList>
            <person name="Gostin Ar C."/>
            <person name="Ohm R.A."/>
            <person name="Kogej T."/>
            <person name="Sonjak S."/>
            <person name="Turk M."/>
            <person name="Zajc J."/>
            <person name="Zalar P."/>
            <person name="Grube M."/>
            <person name="Sun H."/>
            <person name="Han J."/>
            <person name="Sharma A."/>
            <person name="Chiniquy J."/>
            <person name="Ngan C.Y."/>
            <person name="Lipzen A."/>
            <person name="Barry K."/>
            <person name="Grigoriev I.V."/>
            <person name="Gunde-Cimerman N."/>
        </authorList>
    </citation>
    <scope>NUCLEOTIDE SEQUENCE [LARGE SCALE GENOMIC DNA]</scope>
    <source>
        <strain evidence="1 2">EXF-150</strain>
    </source>
</reference>